<protein>
    <recommendedName>
        <fullName evidence="2">DUF7730 domain-containing protein</fullName>
    </recommendedName>
</protein>
<dbReference type="InterPro" id="IPR056632">
    <property type="entry name" value="DUF7730"/>
</dbReference>
<dbReference type="VEuPathDB" id="FungiDB:F4678DRAFT_315119"/>
<reference evidence="3" key="1">
    <citation type="submission" date="2022-07" db="EMBL/GenBank/DDBJ databases">
        <title>Genome Sequence of Xylaria arbuscula.</title>
        <authorList>
            <person name="Buettner E."/>
        </authorList>
    </citation>
    <scope>NUCLEOTIDE SEQUENCE</scope>
    <source>
        <strain evidence="3">VT107</strain>
    </source>
</reference>
<accession>A0A9W8NKY1</accession>
<evidence type="ECO:0000313" key="4">
    <source>
        <dbReference type="Proteomes" id="UP001148614"/>
    </source>
</evidence>
<name>A0A9W8NKY1_9PEZI</name>
<proteinExistence type="predicted"/>
<dbReference type="Pfam" id="PF24864">
    <property type="entry name" value="DUF7730"/>
    <property type="match status" value="1"/>
</dbReference>
<feature type="region of interest" description="Disordered" evidence="1">
    <location>
        <begin position="24"/>
        <end position="52"/>
    </location>
</feature>
<keyword evidence="4" id="KW-1185">Reference proteome</keyword>
<dbReference type="AlphaFoldDB" id="A0A9W8NKY1"/>
<gene>
    <name evidence="3" type="ORF">NPX13_g1501</name>
</gene>
<evidence type="ECO:0000259" key="2">
    <source>
        <dbReference type="Pfam" id="PF24864"/>
    </source>
</evidence>
<feature type="compositionally biased region" description="Low complexity" evidence="1">
    <location>
        <begin position="26"/>
        <end position="51"/>
    </location>
</feature>
<comment type="caution">
    <text evidence="3">The sequence shown here is derived from an EMBL/GenBank/DDBJ whole genome shotgun (WGS) entry which is preliminary data.</text>
</comment>
<dbReference type="EMBL" id="JANPWZ010000136">
    <property type="protein sequence ID" value="KAJ3579063.1"/>
    <property type="molecule type" value="Genomic_DNA"/>
</dbReference>
<feature type="domain" description="DUF7730" evidence="2">
    <location>
        <begin position="64"/>
        <end position="108"/>
    </location>
</feature>
<organism evidence="3 4">
    <name type="scientific">Xylaria arbuscula</name>
    <dbReference type="NCBI Taxonomy" id="114810"/>
    <lineage>
        <taxon>Eukaryota</taxon>
        <taxon>Fungi</taxon>
        <taxon>Dikarya</taxon>
        <taxon>Ascomycota</taxon>
        <taxon>Pezizomycotina</taxon>
        <taxon>Sordariomycetes</taxon>
        <taxon>Xylariomycetidae</taxon>
        <taxon>Xylariales</taxon>
        <taxon>Xylariaceae</taxon>
        <taxon>Xylaria</taxon>
    </lineage>
</organism>
<sequence length="245" mass="28390">MVVGVPSRLRSYLRQQLEKSKRFTFHHTSTSTKTKAINDSSSPIPVTTVTSKPDVPTPRIRYDEQRNSFFFQKLPFEIRTMIYAYIWQGDYDHMYHESNGRHLHFQNGHWISTRCVMYQEDDEDLDMIQKQMDIIQRSGHGDLLLWQRRLASTWGQRHWRCGERIEYGRPTSIDRTDLGALMVTCKKIDVLLTFILRTKASGSGPVFPGMPQDYIQRPLLGPPVPSAVWASLFSHSAPPESRAHV</sequence>
<evidence type="ECO:0000313" key="3">
    <source>
        <dbReference type="EMBL" id="KAJ3579063.1"/>
    </source>
</evidence>
<dbReference type="Proteomes" id="UP001148614">
    <property type="component" value="Unassembled WGS sequence"/>
</dbReference>
<evidence type="ECO:0000256" key="1">
    <source>
        <dbReference type="SAM" id="MobiDB-lite"/>
    </source>
</evidence>